<name>A0ABR2JB97_9PEZI</name>
<proteinExistence type="predicted"/>
<comment type="caution">
    <text evidence="2">The sequence shown here is derived from an EMBL/GenBank/DDBJ whole genome shotgun (WGS) entry which is preliminary data.</text>
</comment>
<keyword evidence="3" id="KW-1185">Reference proteome</keyword>
<feature type="compositionally biased region" description="Gly residues" evidence="1">
    <location>
        <begin position="152"/>
        <end position="166"/>
    </location>
</feature>
<dbReference type="Proteomes" id="UP001390339">
    <property type="component" value="Unassembled WGS sequence"/>
</dbReference>
<feature type="region of interest" description="Disordered" evidence="1">
    <location>
        <begin position="136"/>
        <end position="174"/>
    </location>
</feature>
<feature type="compositionally biased region" description="Polar residues" evidence="1">
    <location>
        <begin position="139"/>
        <end position="151"/>
    </location>
</feature>
<evidence type="ECO:0000313" key="3">
    <source>
        <dbReference type="Proteomes" id="UP001390339"/>
    </source>
</evidence>
<gene>
    <name evidence="2" type="ORF">PGQ11_005604</name>
</gene>
<dbReference type="EMBL" id="JAPCWZ010000003">
    <property type="protein sequence ID" value="KAK8875090.1"/>
    <property type="molecule type" value="Genomic_DNA"/>
</dbReference>
<accession>A0ABR2JB97</accession>
<evidence type="ECO:0000313" key="2">
    <source>
        <dbReference type="EMBL" id="KAK8875090.1"/>
    </source>
</evidence>
<reference evidence="2 3" key="1">
    <citation type="journal article" date="2024" name="IMA Fungus">
        <title>Apiospora arundinis, a panoply of carbohydrate-active enzymes and secondary metabolites.</title>
        <authorList>
            <person name="Sorensen T."/>
            <person name="Petersen C."/>
            <person name="Muurmann A.T."/>
            <person name="Christiansen J.V."/>
            <person name="Brundto M.L."/>
            <person name="Overgaard C.K."/>
            <person name="Boysen A.T."/>
            <person name="Wollenberg R.D."/>
            <person name="Larsen T.O."/>
            <person name="Sorensen J.L."/>
            <person name="Nielsen K.L."/>
            <person name="Sondergaard T.E."/>
        </authorList>
    </citation>
    <scope>NUCLEOTIDE SEQUENCE [LARGE SCALE GENOMIC DNA]</scope>
    <source>
        <strain evidence="2 3">AAU 773</strain>
    </source>
</reference>
<organism evidence="2 3">
    <name type="scientific">Apiospora arundinis</name>
    <dbReference type="NCBI Taxonomy" id="335852"/>
    <lineage>
        <taxon>Eukaryota</taxon>
        <taxon>Fungi</taxon>
        <taxon>Dikarya</taxon>
        <taxon>Ascomycota</taxon>
        <taxon>Pezizomycotina</taxon>
        <taxon>Sordariomycetes</taxon>
        <taxon>Xylariomycetidae</taxon>
        <taxon>Amphisphaeriales</taxon>
        <taxon>Apiosporaceae</taxon>
        <taxon>Apiospora</taxon>
    </lineage>
</organism>
<sequence>MAAMVMTPPPTTTKVILPILLGTLQRLELINVRLNAAELDHVALAGCCTLCRFVYQDDRVGGGHHHPRERVVSAHCAPAVPGPRPRTLRDRSRVQPARGSSRTRDPPPCIADSSRLAKVTVGLVFWVAGGRPNRAATATAEQGQGNFNSSVEGGGGARAGKEGGGWRSSLGGQT</sequence>
<protein>
    <submittedName>
        <fullName evidence="2">Uncharacterized protein</fullName>
    </submittedName>
</protein>
<evidence type="ECO:0000256" key="1">
    <source>
        <dbReference type="SAM" id="MobiDB-lite"/>
    </source>
</evidence>
<feature type="region of interest" description="Disordered" evidence="1">
    <location>
        <begin position="77"/>
        <end position="111"/>
    </location>
</feature>